<dbReference type="Proteomes" id="UP000095751">
    <property type="component" value="Unassembled WGS sequence"/>
</dbReference>
<dbReference type="InterPro" id="IPR026570">
    <property type="entry name" value="CCDC86"/>
</dbReference>
<dbReference type="InParanoid" id="A0A1E7FD49"/>
<gene>
    <name evidence="11" type="ORF">FRACYDRAFT_185511</name>
</gene>
<evidence type="ECO:0000313" key="11">
    <source>
        <dbReference type="EMBL" id="OEU16071.1"/>
    </source>
</evidence>
<proteinExistence type="predicted"/>
<reference evidence="11 12" key="1">
    <citation type="submission" date="2016-09" db="EMBL/GenBank/DDBJ databases">
        <title>Extensive genetic diversity and differential bi-allelic expression allows diatom success in the polar Southern Ocean.</title>
        <authorList>
            <consortium name="DOE Joint Genome Institute"/>
            <person name="Mock T."/>
            <person name="Otillar R.P."/>
            <person name="Strauss J."/>
            <person name="Dupont C."/>
            <person name="Frickenhaus S."/>
            <person name="Maumus F."/>
            <person name="Mcmullan M."/>
            <person name="Sanges R."/>
            <person name="Schmutz J."/>
            <person name="Toseland A."/>
            <person name="Valas R."/>
            <person name="Veluchamy A."/>
            <person name="Ward B.J."/>
            <person name="Allen A."/>
            <person name="Barry K."/>
            <person name="Falciatore A."/>
            <person name="Ferrante M."/>
            <person name="Fortunato A.E."/>
            <person name="Gloeckner G."/>
            <person name="Gruber A."/>
            <person name="Hipkin R."/>
            <person name="Janech M."/>
            <person name="Kroth P."/>
            <person name="Leese F."/>
            <person name="Lindquist E."/>
            <person name="Lyon B.R."/>
            <person name="Martin J."/>
            <person name="Mayer C."/>
            <person name="Parker M."/>
            <person name="Quesneville H."/>
            <person name="Raymond J."/>
            <person name="Uhlig C."/>
            <person name="Valentin K.U."/>
            <person name="Worden A.Z."/>
            <person name="Armbrust E.V."/>
            <person name="Bowler C."/>
            <person name="Green B."/>
            <person name="Moulton V."/>
            <person name="Van Oosterhout C."/>
            <person name="Grigoriev I."/>
        </authorList>
    </citation>
    <scope>NUCLEOTIDE SEQUENCE [LARGE SCALE GENOMIC DNA]</scope>
    <source>
        <strain evidence="11 12">CCMP1102</strain>
    </source>
</reference>
<name>A0A1E7FD49_9STRA</name>
<comment type="subcellular location">
    <subcellularLocation>
        <location evidence="1">Chromosome</location>
    </subcellularLocation>
    <subcellularLocation>
        <location evidence="2">Nucleus</location>
        <location evidence="2">Nucleolus</location>
    </subcellularLocation>
</comment>
<protein>
    <recommendedName>
        <fullName evidence="3">Coiled-coil domain-containing protein 86</fullName>
    </recommendedName>
</protein>
<comment type="function">
    <text evidence="9">Required for proper chromosome segregation during mitosis and error-free mitotic progression.</text>
</comment>
<evidence type="ECO:0000256" key="7">
    <source>
        <dbReference type="ARBA" id="ARBA00023054"/>
    </source>
</evidence>
<sequence length="137" mass="15893">MSLAPTTKGRNVSGRTWKVRPQKRASTLVKTKVNNGCKTWEVRQAERLARKESTELQNELREERKISKNLKKERRLENETRRAENEFKNAQKSAKTLNTGKLKSTLQAMSKKQLRKIKKTRMNTKTGVVEYVSAYAK</sequence>
<evidence type="ECO:0000256" key="3">
    <source>
        <dbReference type="ARBA" id="ARBA00016738"/>
    </source>
</evidence>
<feature type="compositionally biased region" description="Polar residues" evidence="10">
    <location>
        <begin position="90"/>
        <end position="110"/>
    </location>
</feature>
<evidence type="ECO:0000256" key="6">
    <source>
        <dbReference type="ARBA" id="ARBA00022934"/>
    </source>
</evidence>
<keyword evidence="5" id="KW-0597">Phosphoprotein</keyword>
<keyword evidence="6" id="KW-0164">Citrullination</keyword>
<evidence type="ECO:0000256" key="1">
    <source>
        <dbReference type="ARBA" id="ARBA00004286"/>
    </source>
</evidence>
<dbReference type="PANTHER" id="PTHR13557:SF1">
    <property type="entry name" value="COILED-COIL DOMAIN-CONTAINING PROTEIN 86"/>
    <property type="match status" value="1"/>
</dbReference>
<dbReference type="OrthoDB" id="277961at2759"/>
<evidence type="ECO:0000256" key="8">
    <source>
        <dbReference type="ARBA" id="ARBA00023242"/>
    </source>
</evidence>
<keyword evidence="12" id="KW-1185">Reference proteome</keyword>
<dbReference type="GO" id="GO:0005694">
    <property type="term" value="C:chromosome"/>
    <property type="evidence" value="ECO:0007669"/>
    <property type="project" value="UniProtKB-SubCell"/>
</dbReference>
<evidence type="ECO:0000313" key="12">
    <source>
        <dbReference type="Proteomes" id="UP000095751"/>
    </source>
</evidence>
<dbReference type="PANTHER" id="PTHR13557">
    <property type="entry name" value="COILED-COIL DOMAIN-CONTAINING PROTEIN 86"/>
    <property type="match status" value="1"/>
</dbReference>
<feature type="compositionally biased region" description="Basic and acidic residues" evidence="10">
    <location>
        <begin position="74"/>
        <end position="89"/>
    </location>
</feature>
<evidence type="ECO:0000256" key="9">
    <source>
        <dbReference type="ARBA" id="ARBA00093307"/>
    </source>
</evidence>
<dbReference type="KEGG" id="fcy:FRACYDRAFT_185511"/>
<keyword evidence="7" id="KW-0175">Coiled coil</keyword>
<keyword evidence="8" id="KW-0539">Nucleus</keyword>
<evidence type="ECO:0000256" key="4">
    <source>
        <dbReference type="ARBA" id="ARBA00022454"/>
    </source>
</evidence>
<dbReference type="EMBL" id="KV784358">
    <property type="protein sequence ID" value="OEU16071.1"/>
    <property type="molecule type" value="Genomic_DNA"/>
</dbReference>
<evidence type="ECO:0000256" key="2">
    <source>
        <dbReference type="ARBA" id="ARBA00004604"/>
    </source>
</evidence>
<evidence type="ECO:0000256" key="5">
    <source>
        <dbReference type="ARBA" id="ARBA00022553"/>
    </source>
</evidence>
<dbReference type="GO" id="GO:0005730">
    <property type="term" value="C:nucleolus"/>
    <property type="evidence" value="ECO:0007669"/>
    <property type="project" value="UniProtKB-SubCell"/>
</dbReference>
<accession>A0A1E7FD49</accession>
<keyword evidence="4" id="KW-0158">Chromosome</keyword>
<dbReference type="AlphaFoldDB" id="A0A1E7FD49"/>
<feature type="compositionally biased region" description="Basic and acidic residues" evidence="10">
    <location>
        <begin position="52"/>
        <end position="66"/>
    </location>
</feature>
<feature type="compositionally biased region" description="Basic residues" evidence="10">
    <location>
        <begin position="112"/>
        <end position="121"/>
    </location>
</feature>
<evidence type="ECO:0000256" key="10">
    <source>
        <dbReference type="SAM" id="MobiDB-lite"/>
    </source>
</evidence>
<organism evidence="11 12">
    <name type="scientific">Fragilariopsis cylindrus CCMP1102</name>
    <dbReference type="NCBI Taxonomy" id="635003"/>
    <lineage>
        <taxon>Eukaryota</taxon>
        <taxon>Sar</taxon>
        <taxon>Stramenopiles</taxon>
        <taxon>Ochrophyta</taxon>
        <taxon>Bacillariophyta</taxon>
        <taxon>Bacillariophyceae</taxon>
        <taxon>Bacillariophycidae</taxon>
        <taxon>Bacillariales</taxon>
        <taxon>Bacillariaceae</taxon>
        <taxon>Fragilariopsis</taxon>
    </lineage>
</organism>
<feature type="region of interest" description="Disordered" evidence="10">
    <location>
        <begin position="52"/>
        <end position="121"/>
    </location>
</feature>